<name>A0ABY4AGQ5_9BURK</name>
<keyword evidence="2" id="KW-1185">Reference proteome</keyword>
<organism evidence="1 2">
    <name type="scientific">Massilia violaceinigra</name>
    <dbReference type="NCBI Taxonomy" id="2045208"/>
    <lineage>
        <taxon>Bacteria</taxon>
        <taxon>Pseudomonadati</taxon>
        <taxon>Pseudomonadota</taxon>
        <taxon>Betaproteobacteria</taxon>
        <taxon>Burkholderiales</taxon>
        <taxon>Oxalobacteraceae</taxon>
        <taxon>Telluria group</taxon>
        <taxon>Massilia</taxon>
    </lineage>
</organism>
<protein>
    <submittedName>
        <fullName evidence="1">Uncharacterized protein</fullName>
    </submittedName>
</protein>
<dbReference type="RefSeq" id="WP_243494119.1">
    <property type="nucleotide sequence ID" value="NZ_CP063361.1"/>
</dbReference>
<evidence type="ECO:0000313" key="2">
    <source>
        <dbReference type="Proteomes" id="UP000831532"/>
    </source>
</evidence>
<dbReference type="EMBL" id="CP063361">
    <property type="protein sequence ID" value="UOD33114.1"/>
    <property type="molecule type" value="Genomic_DNA"/>
</dbReference>
<evidence type="ECO:0000313" key="1">
    <source>
        <dbReference type="EMBL" id="UOD33114.1"/>
    </source>
</evidence>
<accession>A0ABY4AGQ5</accession>
<proteinExistence type="predicted"/>
<reference evidence="1 2" key="1">
    <citation type="submission" date="2020-10" db="EMBL/GenBank/DDBJ databases">
        <title>Genome analysis of Massilia species.</title>
        <authorList>
            <person name="Jung D.-H."/>
        </authorList>
    </citation>
    <scope>NUCLEOTIDE SEQUENCE [LARGE SCALE GENOMIC DNA]</scope>
    <source>
        <strain evidence="2">sipir</strain>
    </source>
</reference>
<gene>
    <name evidence="1" type="ORF">INH39_16605</name>
</gene>
<sequence length="96" mass="11234">MTQNTLPNEDMRRISQTIGREVTLADMGNRQRFTDFTETDVQEFQRLAHANMSVLAIKFIRCRINSLVPLRDATDYYDRVIVNGPQRRTRDIINGF</sequence>
<dbReference type="Proteomes" id="UP000831532">
    <property type="component" value="Chromosome"/>
</dbReference>